<dbReference type="PRINTS" id="PR00081">
    <property type="entry name" value="GDHRDH"/>
</dbReference>
<keyword evidence="2" id="KW-0444">Lipid biosynthesis</keyword>
<name>A0ABD1IX90_9TELE</name>
<keyword evidence="5" id="KW-1133">Transmembrane helix</keyword>
<keyword evidence="3" id="KW-0560">Oxidoreductase</keyword>
<dbReference type="PIRSF" id="PIRSF000126">
    <property type="entry name" value="11-beta-HSD1"/>
    <property type="match status" value="1"/>
</dbReference>
<dbReference type="InterPro" id="IPR036291">
    <property type="entry name" value="NAD(P)-bd_dom_sf"/>
</dbReference>
<dbReference type="SUPFAM" id="SSF51735">
    <property type="entry name" value="NAD(P)-binding Rossmann-fold domains"/>
    <property type="match status" value="1"/>
</dbReference>
<dbReference type="InterPro" id="IPR002347">
    <property type="entry name" value="SDR_fam"/>
</dbReference>
<dbReference type="Proteomes" id="UP001591681">
    <property type="component" value="Unassembled WGS sequence"/>
</dbReference>
<keyword evidence="5" id="KW-0472">Membrane</keyword>
<accession>A0ABD1IX90</accession>
<keyword evidence="1" id="KW-0521">NADP</keyword>
<dbReference type="InterPro" id="IPR051019">
    <property type="entry name" value="VLCFA-Steroid_DH"/>
</dbReference>
<dbReference type="PANTHER" id="PTHR43899:SF7">
    <property type="entry name" value="17-BETA-HYDROXYSTEROID DEHYDROGENASE TYPE 3"/>
    <property type="match status" value="1"/>
</dbReference>
<gene>
    <name evidence="6" type="ORF">ACEWY4_025285</name>
</gene>
<dbReference type="FunFam" id="3.40.50.720:FF:000137">
    <property type="entry name" value="Hydroxysteroid (17-beta) dehydrogenase 3"/>
    <property type="match status" value="1"/>
</dbReference>
<evidence type="ECO:0008006" key="8">
    <source>
        <dbReference type="Google" id="ProtNLM"/>
    </source>
</evidence>
<dbReference type="AlphaFoldDB" id="A0ABD1IX90"/>
<evidence type="ECO:0000256" key="2">
    <source>
        <dbReference type="ARBA" id="ARBA00022955"/>
    </source>
</evidence>
<proteinExistence type="inferred from homology"/>
<organism evidence="6 7">
    <name type="scientific">Coilia grayii</name>
    <name type="common">Gray's grenadier anchovy</name>
    <dbReference type="NCBI Taxonomy" id="363190"/>
    <lineage>
        <taxon>Eukaryota</taxon>
        <taxon>Metazoa</taxon>
        <taxon>Chordata</taxon>
        <taxon>Craniata</taxon>
        <taxon>Vertebrata</taxon>
        <taxon>Euteleostomi</taxon>
        <taxon>Actinopterygii</taxon>
        <taxon>Neopterygii</taxon>
        <taxon>Teleostei</taxon>
        <taxon>Clupei</taxon>
        <taxon>Clupeiformes</taxon>
        <taxon>Clupeoidei</taxon>
        <taxon>Engraulidae</taxon>
        <taxon>Coilinae</taxon>
        <taxon>Coilia</taxon>
    </lineage>
</organism>
<evidence type="ECO:0000256" key="3">
    <source>
        <dbReference type="ARBA" id="ARBA00023002"/>
    </source>
</evidence>
<sequence>MDFLESVFIVIGAGVMFSYLLKTITLLKVLFPKFWYILPMNFFTSMGEWAVVTGASEGVGRAYALQLAKHGMNVVIISRSIEKLKKTAEEIENTTGKTVQVLAADFTKDNVYEPIENALKDLNIGVLVNNVGILPTRIPCKLLDTDSLEQRFNEVINCNTKAMMQMCRIVLPGMEKREKGVILNVSSGMAVIPFPTYTLYTATKACVDTFSQGLQAEYKAKGIIIQVVTPFGISTQMSNYMKPNLITYTPEDFVQTSLAYLKAGDKTFGSISHTIIGWIVQMVPIQYFHTEKLQEKLIEFVKERSGSKTL</sequence>
<dbReference type="PANTHER" id="PTHR43899">
    <property type="entry name" value="RH59310P"/>
    <property type="match status" value="1"/>
</dbReference>
<keyword evidence="2" id="KW-0752">Steroid biosynthesis</keyword>
<keyword evidence="5" id="KW-0812">Transmembrane</keyword>
<dbReference type="GO" id="GO:0016491">
    <property type="term" value="F:oxidoreductase activity"/>
    <property type="evidence" value="ECO:0007669"/>
    <property type="project" value="UniProtKB-KW"/>
</dbReference>
<evidence type="ECO:0000313" key="7">
    <source>
        <dbReference type="Proteomes" id="UP001591681"/>
    </source>
</evidence>
<evidence type="ECO:0000313" key="6">
    <source>
        <dbReference type="EMBL" id="KAL2079541.1"/>
    </source>
</evidence>
<keyword evidence="7" id="KW-1185">Reference proteome</keyword>
<dbReference type="Gene3D" id="3.40.50.720">
    <property type="entry name" value="NAD(P)-binding Rossmann-like Domain"/>
    <property type="match status" value="1"/>
</dbReference>
<evidence type="ECO:0000256" key="4">
    <source>
        <dbReference type="RuleBase" id="RU000363"/>
    </source>
</evidence>
<feature type="transmembrane region" description="Helical" evidence="5">
    <location>
        <begin position="6"/>
        <end position="31"/>
    </location>
</feature>
<dbReference type="CDD" id="cd05356">
    <property type="entry name" value="17beta-HSD1_like_SDR_c"/>
    <property type="match status" value="1"/>
</dbReference>
<evidence type="ECO:0000256" key="5">
    <source>
        <dbReference type="SAM" id="Phobius"/>
    </source>
</evidence>
<evidence type="ECO:0000256" key="1">
    <source>
        <dbReference type="ARBA" id="ARBA00022857"/>
    </source>
</evidence>
<protein>
    <recommendedName>
        <fullName evidence="8">Testosterone 17-beta-dehydrogenase 3</fullName>
    </recommendedName>
</protein>
<dbReference type="EMBL" id="JBHFQA010000022">
    <property type="protein sequence ID" value="KAL2079541.1"/>
    <property type="molecule type" value="Genomic_DNA"/>
</dbReference>
<comment type="similarity">
    <text evidence="4">Belongs to the short-chain dehydrogenases/reductases (SDR) family.</text>
</comment>
<reference evidence="6 7" key="1">
    <citation type="submission" date="2024-09" db="EMBL/GenBank/DDBJ databases">
        <title>A chromosome-level genome assembly of Gray's grenadier anchovy, Coilia grayii.</title>
        <authorList>
            <person name="Fu Z."/>
        </authorList>
    </citation>
    <scope>NUCLEOTIDE SEQUENCE [LARGE SCALE GENOMIC DNA]</scope>
    <source>
        <strain evidence="6">G4</strain>
        <tissue evidence="6">Muscle</tissue>
    </source>
</reference>
<dbReference type="PRINTS" id="PR00080">
    <property type="entry name" value="SDRFAMILY"/>
</dbReference>
<dbReference type="GO" id="GO:0006694">
    <property type="term" value="P:steroid biosynthetic process"/>
    <property type="evidence" value="ECO:0007669"/>
    <property type="project" value="UniProtKB-KW"/>
</dbReference>
<comment type="caution">
    <text evidence="6">The sequence shown here is derived from an EMBL/GenBank/DDBJ whole genome shotgun (WGS) entry which is preliminary data.</text>
</comment>
<keyword evidence="2" id="KW-0443">Lipid metabolism</keyword>
<dbReference type="Pfam" id="PF00106">
    <property type="entry name" value="adh_short"/>
    <property type="match status" value="1"/>
</dbReference>